<proteinExistence type="predicted"/>
<sequence>MRLVCFISFLSLSLLQVTSKHISTTVCSNAATRTMNWIKYDLPDIMPKKNYERTLEELSNNPQFQILKDHDRLTKAICIILNAETMTELSQKLSKIINANIPGERISYAIKHEYQYLKPYLEDGKFEEGFEMLKEMLRYIRQNIVNKNVLTKLEYIKKFNALIKHMSLKYGHQWWNDNDYNRLFDHFLRVKIAWRWQDNSKGAIESLAAQYFNTTNSDNNYLYKQSILINAHNLILHQSEDEVNKLMESYKKGFEIIKYFYLNGIFNLPECIHEEILNKFIVVFHENHKLLKREISPSTYLFFNDILSDSLRFKISACNILKSKVKSQFNNRLAMFIRTSRLLIEYYEMLITPYIHSTSFYSKTMEISEKLILFVKRTNVLLEWPIKIESTEIRLFLDDLLNTYGENWLRYVDPFFQFGIYNFKMTKLMNNKLANSFRGVESDEHFITSVGLSEYPESKQLIKKCRHFILDARASINMKETLKLFKDLLAIYKDLDEIGVMNYIKTPVKKCDVSKHKFIGKVLEFWKRNKNMLSNTVLPIMRKLVNWSISPEHLAKWISEYLCILLESSEEDFYDNYFGYIGTLDTFYYGTIANNIIKISKGNKDNDFTRFLEIWKSVLEGYEQIRKMKANGEKTDDIIAFVENDLRNITASFGPYWTMELNIKYNYRYQFHYRFSDSYHFKNVATALVETSSVEAFNDKMGFVYQPEKRSSKVIFSIVETLIDNDWRKLIHISKEFGHLIFEFGHTSAMRNMIKLFYVN</sequence>
<feature type="signal peptide" evidence="1">
    <location>
        <begin position="1"/>
        <end position="19"/>
    </location>
</feature>
<reference evidence="2 3" key="1">
    <citation type="submission" date="2020-08" db="EMBL/GenBank/DDBJ databases">
        <authorList>
            <person name="Hejnol A."/>
        </authorList>
    </citation>
    <scope>NUCLEOTIDE SEQUENCE [LARGE SCALE GENOMIC DNA]</scope>
</reference>
<evidence type="ECO:0000313" key="3">
    <source>
        <dbReference type="Proteomes" id="UP000549394"/>
    </source>
</evidence>
<evidence type="ECO:0000313" key="2">
    <source>
        <dbReference type="EMBL" id="CAD5126809.1"/>
    </source>
</evidence>
<name>A0A7I8WFA6_9ANNE</name>
<accession>A0A7I8WFA6</accession>
<feature type="chain" id="PRO_5029629765" evidence="1">
    <location>
        <begin position="20"/>
        <end position="760"/>
    </location>
</feature>
<gene>
    <name evidence="2" type="ORF">DGYR_LOCUS14035</name>
</gene>
<dbReference type="EMBL" id="CAJFCJ010000087">
    <property type="protein sequence ID" value="CAD5126809.1"/>
    <property type="molecule type" value="Genomic_DNA"/>
</dbReference>
<keyword evidence="1" id="KW-0732">Signal</keyword>
<organism evidence="2 3">
    <name type="scientific">Dimorphilus gyrociliatus</name>
    <dbReference type="NCBI Taxonomy" id="2664684"/>
    <lineage>
        <taxon>Eukaryota</taxon>
        <taxon>Metazoa</taxon>
        <taxon>Spiralia</taxon>
        <taxon>Lophotrochozoa</taxon>
        <taxon>Annelida</taxon>
        <taxon>Polychaeta</taxon>
        <taxon>Polychaeta incertae sedis</taxon>
        <taxon>Dinophilidae</taxon>
        <taxon>Dimorphilus</taxon>
    </lineage>
</organism>
<dbReference type="AlphaFoldDB" id="A0A7I8WFA6"/>
<keyword evidence="3" id="KW-1185">Reference proteome</keyword>
<comment type="caution">
    <text evidence="2">The sequence shown here is derived from an EMBL/GenBank/DDBJ whole genome shotgun (WGS) entry which is preliminary data.</text>
</comment>
<evidence type="ECO:0000256" key="1">
    <source>
        <dbReference type="SAM" id="SignalP"/>
    </source>
</evidence>
<protein>
    <submittedName>
        <fullName evidence="2">DgyrCDS14844</fullName>
    </submittedName>
</protein>
<dbReference type="Proteomes" id="UP000549394">
    <property type="component" value="Unassembled WGS sequence"/>
</dbReference>